<organism evidence="5 6">
    <name type="scientific">Georgenia subflava</name>
    <dbReference type="NCBI Taxonomy" id="1622177"/>
    <lineage>
        <taxon>Bacteria</taxon>
        <taxon>Bacillati</taxon>
        <taxon>Actinomycetota</taxon>
        <taxon>Actinomycetes</taxon>
        <taxon>Micrococcales</taxon>
        <taxon>Bogoriellaceae</taxon>
        <taxon>Georgenia</taxon>
    </lineage>
</organism>
<evidence type="ECO:0000256" key="2">
    <source>
        <dbReference type="RuleBase" id="RU003750"/>
    </source>
</evidence>
<feature type="region of interest" description="Disordered" evidence="3">
    <location>
        <begin position="1"/>
        <end position="22"/>
    </location>
</feature>
<feature type="transmembrane region" description="Helical" evidence="4">
    <location>
        <begin position="88"/>
        <end position="106"/>
    </location>
</feature>
<feature type="transmembrane region" description="Helical" evidence="4">
    <location>
        <begin position="174"/>
        <end position="195"/>
    </location>
</feature>
<dbReference type="Gene3D" id="1.20.120.1760">
    <property type="match status" value="1"/>
</dbReference>
<feature type="transmembrane region" description="Helical" evidence="4">
    <location>
        <begin position="232"/>
        <end position="249"/>
    </location>
</feature>
<feature type="transmembrane region" description="Helical" evidence="4">
    <location>
        <begin position="33"/>
        <end position="51"/>
    </location>
</feature>
<keyword evidence="4" id="KW-0472">Membrane</keyword>
<name>A0A6N7EJJ7_9MICO</name>
<comment type="caution">
    <text evidence="5">The sequence shown here is derived from an EMBL/GenBank/DDBJ whole genome shotgun (WGS) entry which is preliminary data.</text>
</comment>
<dbReference type="PROSITE" id="PS00379">
    <property type="entry name" value="CDP_ALCOHOL_P_TRANSF"/>
    <property type="match status" value="1"/>
</dbReference>
<sequence length="260" mass="26804">MALGSATTAATAEPVEGGRGPGVADARAWPRRALLGGLLGSLTLPVLLTAAGHGGPVLVVGSLAYVVGAALVALCWPSRALGAANQLTLARLVLTSWVLAALAPAHHDSWAVPVQLGIVVAGVTCLVLDGIDGRVARARGSASAFGARFDVEVDAALVLVLSAAVPLLGVAGWWVLGIGIVRYAYVAASLRWRWLRGAVFPSTARKVVGVCQVVALLVALLCPLLPEMPVRAPSVILGLALAGLCWSFGRDARWQHARRF</sequence>
<dbReference type="GO" id="GO:0016780">
    <property type="term" value="F:phosphotransferase activity, for other substituted phosphate groups"/>
    <property type="evidence" value="ECO:0007669"/>
    <property type="project" value="InterPro"/>
</dbReference>
<dbReference type="InterPro" id="IPR043130">
    <property type="entry name" value="CDP-OH_PTrfase_TM_dom"/>
</dbReference>
<comment type="similarity">
    <text evidence="2">Belongs to the CDP-alcohol phosphatidyltransferase class-I family.</text>
</comment>
<dbReference type="InterPro" id="IPR000462">
    <property type="entry name" value="CDP-OH_P_trans"/>
</dbReference>
<dbReference type="GO" id="GO:0016020">
    <property type="term" value="C:membrane"/>
    <property type="evidence" value="ECO:0007669"/>
    <property type="project" value="InterPro"/>
</dbReference>
<gene>
    <name evidence="5" type="ORF">GB881_04750</name>
</gene>
<dbReference type="EMBL" id="WHPC01000010">
    <property type="protein sequence ID" value="MPV36366.1"/>
    <property type="molecule type" value="Genomic_DNA"/>
</dbReference>
<evidence type="ECO:0000256" key="1">
    <source>
        <dbReference type="ARBA" id="ARBA00022679"/>
    </source>
</evidence>
<dbReference type="Pfam" id="PF01066">
    <property type="entry name" value="CDP-OH_P_transf"/>
    <property type="match status" value="1"/>
</dbReference>
<evidence type="ECO:0000313" key="5">
    <source>
        <dbReference type="EMBL" id="MPV36366.1"/>
    </source>
</evidence>
<feature type="transmembrane region" description="Helical" evidence="4">
    <location>
        <begin position="57"/>
        <end position="76"/>
    </location>
</feature>
<protein>
    <submittedName>
        <fullName evidence="5">CDP-alcohol phosphatidyltransferase family protein</fullName>
    </submittedName>
</protein>
<dbReference type="GO" id="GO:0008654">
    <property type="term" value="P:phospholipid biosynthetic process"/>
    <property type="evidence" value="ECO:0007669"/>
    <property type="project" value="InterPro"/>
</dbReference>
<proteinExistence type="inferred from homology"/>
<feature type="transmembrane region" description="Helical" evidence="4">
    <location>
        <begin position="207"/>
        <end position="226"/>
    </location>
</feature>
<dbReference type="Proteomes" id="UP000437709">
    <property type="component" value="Unassembled WGS sequence"/>
</dbReference>
<evidence type="ECO:0000313" key="6">
    <source>
        <dbReference type="Proteomes" id="UP000437709"/>
    </source>
</evidence>
<keyword evidence="1 2" id="KW-0808">Transferase</keyword>
<dbReference type="RefSeq" id="WP_152196146.1">
    <property type="nucleotide sequence ID" value="NZ_VUKD01000004.1"/>
</dbReference>
<feature type="compositionally biased region" description="Polar residues" evidence="3">
    <location>
        <begin position="1"/>
        <end position="10"/>
    </location>
</feature>
<dbReference type="InterPro" id="IPR048254">
    <property type="entry name" value="CDP_ALCOHOL_P_TRANSF_CS"/>
</dbReference>
<keyword evidence="4" id="KW-0812">Transmembrane</keyword>
<evidence type="ECO:0000256" key="4">
    <source>
        <dbReference type="SAM" id="Phobius"/>
    </source>
</evidence>
<dbReference type="AlphaFoldDB" id="A0A6N7EJJ7"/>
<dbReference type="OrthoDB" id="9796672at2"/>
<reference evidence="5 6" key="1">
    <citation type="submission" date="2019-10" db="EMBL/GenBank/DDBJ databases">
        <title>Georgenia wutianyii sp. nov. and Georgenia yuyongxinii sp. nov. isolated from plateau pika (Ochotona curzoniae) in the Qinghai-Tibet plateau of China.</title>
        <authorList>
            <person name="Tian Z."/>
        </authorList>
    </citation>
    <scope>NUCLEOTIDE SEQUENCE [LARGE SCALE GENOMIC DNA]</scope>
    <source>
        <strain evidence="5 6">JCM 19765</strain>
    </source>
</reference>
<evidence type="ECO:0000256" key="3">
    <source>
        <dbReference type="SAM" id="MobiDB-lite"/>
    </source>
</evidence>
<accession>A0A6N7EJJ7</accession>
<keyword evidence="6" id="KW-1185">Reference proteome</keyword>
<keyword evidence="4" id="KW-1133">Transmembrane helix</keyword>